<dbReference type="Gene3D" id="2.60.40.2230">
    <property type="entry name" value="Uncharacterised protein YcnI-like PF07987, DUF1775"/>
    <property type="match status" value="1"/>
</dbReference>
<proteinExistence type="predicted"/>
<dbReference type="AlphaFoldDB" id="A0A6J6IZS8"/>
<sequence length="163" mass="17303">MKKVLPIMIAACMLMIGSISPAQAHASINLYGASAKAGGYGVMFIRIPHGCDGQATDQLTVTVPKEFQSIKAQQVAGWKSSRKLTSSSAVNLIWKGGSLPDDQFADFGINVKYPAEAGTYYLKVSQKCGSDFVRWNQLPASGVTLEYPAPSIVVAEASAAAHH</sequence>
<dbReference type="Pfam" id="PF07987">
    <property type="entry name" value="DUF1775"/>
    <property type="match status" value="1"/>
</dbReference>
<accession>A0A6J6IZS8</accession>
<evidence type="ECO:0000313" key="2">
    <source>
        <dbReference type="EMBL" id="CAB4566325.1"/>
    </source>
</evidence>
<dbReference type="EMBL" id="CAEZTE010000050">
    <property type="protein sequence ID" value="CAB4566325.1"/>
    <property type="molecule type" value="Genomic_DNA"/>
</dbReference>
<evidence type="ECO:0000313" key="3">
    <source>
        <dbReference type="EMBL" id="CAB4616622.1"/>
    </source>
</evidence>
<name>A0A6J6IZS8_9ZZZZ</name>
<evidence type="ECO:0000313" key="4">
    <source>
        <dbReference type="EMBL" id="CAB4629968.1"/>
    </source>
</evidence>
<organism evidence="4">
    <name type="scientific">freshwater metagenome</name>
    <dbReference type="NCBI Taxonomy" id="449393"/>
    <lineage>
        <taxon>unclassified sequences</taxon>
        <taxon>metagenomes</taxon>
        <taxon>ecological metagenomes</taxon>
    </lineage>
</organism>
<dbReference type="EMBL" id="CAEZVA010000046">
    <property type="protein sequence ID" value="CAB4616622.1"/>
    <property type="molecule type" value="Genomic_DNA"/>
</dbReference>
<dbReference type="EMBL" id="CAEZVR010000016">
    <property type="protein sequence ID" value="CAB4629968.1"/>
    <property type="molecule type" value="Genomic_DNA"/>
</dbReference>
<dbReference type="InterPro" id="IPR038507">
    <property type="entry name" value="YcnI-like_sf"/>
</dbReference>
<protein>
    <submittedName>
        <fullName evidence="4">Unannotated protein</fullName>
    </submittedName>
</protein>
<dbReference type="CDD" id="cd08545">
    <property type="entry name" value="YcnI_like"/>
    <property type="match status" value="1"/>
</dbReference>
<evidence type="ECO:0000259" key="1">
    <source>
        <dbReference type="Pfam" id="PF07987"/>
    </source>
</evidence>
<gene>
    <name evidence="2" type="ORF">UFOPK1599_00856</name>
    <name evidence="3" type="ORF">UFOPK1894_00667</name>
    <name evidence="4" type="ORF">UFOPK2139_00164</name>
</gene>
<feature type="domain" description="YncI copper-binding" evidence="1">
    <location>
        <begin position="32"/>
        <end position="153"/>
    </location>
</feature>
<reference evidence="4" key="1">
    <citation type="submission" date="2020-05" db="EMBL/GenBank/DDBJ databases">
        <authorList>
            <person name="Chiriac C."/>
            <person name="Salcher M."/>
            <person name="Ghai R."/>
            <person name="Kavagutti S V."/>
        </authorList>
    </citation>
    <scope>NUCLEOTIDE SEQUENCE</scope>
</reference>
<dbReference type="InterPro" id="IPR012533">
    <property type="entry name" value="YcnI-copper_dom"/>
</dbReference>